<name>A0A9P6L5S7_9AGAM</name>
<dbReference type="Gene3D" id="3.40.50.300">
    <property type="entry name" value="P-loop containing nucleotide triphosphate hydrolases"/>
    <property type="match status" value="1"/>
</dbReference>
<dbReference type="AlphaFoldDB" id="A0A9P6L5S7"/>
<feature type="non-terminal residue" evidence="3">
    <location>
        <position position="1"/>
    </location>
</feature>
<accession>A0A9P6L5S7</accession>
<reference evidence="3" key="1">
    <citation type="journal article" date="2020" name="Nat. Commun.">
        <title>Large-scale genome sequencing of mycorrhizal fungi provides insights into the early evolution of symbiotic traits.</title>
        <authorList>
            <person name="Miyauchi S."/>
            <person name="Kiss E."/>
            <person name="Kuo A."/>
            <person name="Drula E."/>
            <person name="Kohler A."/>
            <person name="Sanchez-Garcia M."/>
            <person name="Morin E."/>
            <person name="Andreopoulos B."/>
            <person name="Barry K.W."/>
            <person name="Bonito G."/>
            <person name="Buee M."/>
            <person name="Carver A."/>
            <person name="Chen C."/>
            <person name="Cichocki N."/>
            <person name="Clum A."/>
            <person name="Culley D."/>
            <person name="Crous P.W."/>
            <person name="Fauchery L."/>
            <person name="Girlanda M."/>
            <person name="Hayes R.D."/>
            <person name="Keri Z."/>
            <person name="LaButti K."/>
            <person name="Lipzen A."/>
            <person name="Lombard V."/>
            <person name="Magnuson J."/>
            <person name="Maillard F."/>
            <person name="Murat C."/>
            <person name="Nolan M."/>
            <person name="Ohm R.A."/>
            <person name="Pangilinan J."/>
            <person name="Pereira M.F."/>
            <person name="Perotto S."/>
            <person name="Peter M."/>
            <person name="Pfister S."/>
            <person name="Riley R."/>
            <person name="Sitrit Y."/>
            <person name="Stielow J.B."/>
            <person name="Szollosi G."/>
            <person name="Zifcakova L."/>
            <person name="Stursova M."/>
            <person name="Spatafora J.W."/>
            <person name="Tedersoo L."/>
            <person name="Vaario L.M."/>
            <person name="Yamada A."/>
            <person name="Yan M."/>
            <person name="Wang P."/>
            <person name="Xu J."/>
            <person name="Bruns T."/>
            <person name="Baldrian P."/>
            <person name="Vilgalys R."/>
            <person name="Dunand C."/>
            <person name="Henrissat B."/>
            <person name="Grigoriev I.V."/>
            <person name="Hibbett D."/>
            <person name="Nagy L.G."/>
            <person name="Martin F.M."/>
        </authorList>
    </citation>
    <scope>NUCLEOTIDE SEQUENCE</scope>
    <source>
        <strain evidence="3">UH-Tt-Lm1</strain>
    </source>
</reference>
<dbReference type="PROSITE" id="PS50837">
    <property type="entry name" value="NACHT"/>
    <property type="match status" value="1"/>
</dbReference>
<evidence type="ECO:0000313" key="3">
    <source>
        <dbReference type="EMBL" id="KAF9784628.1"/>
    </source>
</evidence>
<keyword evidence="4" id="KW-1185">Reference proteome</keyword>
<dbReference type="Pfam" id="PF24883">
    <property type="entry name" value="NPHP3_N"/>
    <property type="match status" value="1"/>
</dbReference>
<reference evidence="3" key="2">
    <citation type="submission" date="2020-11" db="EMBL/GenBank/DDBJ databases">
        <authorList>
            <consortium name="DOE Joint Genome Institute"/>
            <person name="Kuo A."/>
            <person name="Miyauchi S."/>
            <person name="Kiss E."/>
            <person name="Drula E."/>
            <person name="Kohler A."/>
            <person name="Sanchez-Garcia M."/>
            <person name="Andreopoulos B."/>
            <person name="Barry K.W."/>
            <person name="Bonito G."/>
            <person name="Buee M."/>
            <person name="Carver A."/>
            <person name="Chen C."/>
            <person name="Cichocki N."/>
            <person name="Clum A."/>
            <person name="Culley D."/>
            <person name="Crous P.W."/>
            <person name="Fauchery L."/>
            <person name="Girlanda M."/>
            <person name="Hayes R."/>
            <person name="Keri Z."/>
            <person name="Labutti K."/>
            <person name="Lipzen A."/>
            <person name="Lombard V."/>
            <person name="Magnuson J."/>
            <person name="Maillard F."/>
            <person name="Morin E."/>
            <person name="Murat C."/>
            <person name="Nolan M."/>
            <person name="Ohm R."/>
            <person name="Pangilinan J."/>
            <person name="Pereira M."/>
            <person name="Perotto S."/>
            <person name="Peter M."/>
            <person name="Riley R."/>
            <person name="Sitrit Y."/>
            <person name="Stielow B."/>
            <person name="Szollosi G."/>
            <person name="Zifcakova L."/>
            <person name="Stursova M."/>
            <person name="Spatafora J.W."/>
            <person name="Tedersoo L."/>
            <person name="Vaario L.-M."/>
            <person name="Yamada A."/>
            <person name="Yan M."/>
            <person name="Wang P."/>
            <person name="Xu J."/>
            <person name="Bruns T."/>
            <person name="Baldrian P."/>
            <person name="Vilgalys R."/>
            <person name="Henrissat B."/>
            <person name="Grigoriev I.V."/>
            <person name="Hibbett D."/>
            <person name="Nagy L.G."/>
            <person name="Martin F.M."/>
        </authorList>
    </citation>
    <scope>NUCLEOTIDE SEQUENCE</scope>
    <source>
        <strain evidence="3">UH-Tt-Lm1</strain>
    </source>
</reference>
<dbReference type="SUPFAM" id="SSF52540">
    <property type="entry name" value="P-loop containing nucleoside triphosphate hydrolases"/>
    <property type="match status" value="1"/>
</dbReference>
<gene>
    <name evidence="3" type="ORF">BJ322DRAFT_979904</name>
</gene>
<feature type="non-terminal residue" evidence="3">
    <location>
        <position position="632"/>
    </location>
</feature>
<protein>
    <recommendedName>
        <fullName evidence="2">NACHT domain-containing protein</fullName>
    </recommendedName>
</protein>
<dbReference type="PANTHER" id="PTHR10039">
    <property type="entry name" value="AMELOGENIN"/>
    <property type="match status" value="1"/>
</dbReference>
<sequence length="632" mass="69971">CLKGTRESVLKEIERWAGGLDTSPVFWLNGLAGTGKSAIAQTVAEQFFADGSLGASFFCSRGVEDRSDLHLIFPTLAFQLAQKYPAFRSSLIPLLRSNADIVHESLLSQMQRLIVEPLLSAKVPTVIVIDALDECKDEDPESAILLILGQLVSKIPEVKFFLTSRPETHIMSGFRGPLLKNATDVFILHQVKRSTVDNDVRLFFKHELSKLAHQKRISRGWPTDDQVDSLCCRAAGFFVYAVATVKFLKHNFRPPSDQLNVIMESPDTTSHEGQAELTTYNSLDSLYKSILNAAFSKNNADDIAVVRSVLGTVVLAVNPLPPSAIATLMGFEPNVVTSLLELVKSLLVLDEDIDQPTRPFHKSFPDFMTDRSRCIDPRFYISPNLHAELVLRCLGLMDGSLKKNMFSIPDYALNSDVEGLRSLGETTLGGALVYACKSWYHHLVVTEHPISDVLSALRRFLEINFLFWLEVLSILGVLGDAARALTATLQWLNKVPEDFQPLFDTAKDCLRFLTEFFEVISESAPHIYHSALPLAPASSIIRKLYSQEISSVARVVTGISASWDWCTAIAEIESDTANATWSPCGQYIAASFGSGIEVRDSTTLEISYVLELPGSEKLHLRSLAFSPDGRLM</sequence>
<evidence type="ECO:0000256" key="1">
    <source>
        <dbReference type="ARBA" id="ARBA00022737"/>
    </source>
</evidence>
<dbReference type="InterPro" id="IPR007111">
    <property type="entry name" value="NACHT_NTPase"/>
</dbReference>
<dbReference type="EMBL" id="WIUZ02000008">
    <property type="protein sequence ID" value="KAF9784628.1"/>
    <property type="molecule type" value="Genomic_DNA"/>
</dbReference>
<comment type="caution">
    <text evidence="3">The sequence shown here is derived from an EMBL/GenBank/DDBJ whole genome shotgun (WGS) entry which is preliminary data.</text>
</comment>
<dbReference type="InterPro" id="IPR056884">
    <property type="entry name" value="NPHP3-like_N"/>
</dbReference>
<dbReference type="SUPFAM" id="SSF63829">
    <property type="entry name" value="Calcium-dependent phosphotriesterase"/>
    <property type="match status" value="1"/>
</dbReference>
<dbReference type="OrthoDB" id="163438at2759"/>
<organism evidence="3 4">
    <name type="scientific">Thelephora terrestris</name>
    <dbReference type="NCBI Taxonomy" id="56493"/>
    <lineage>
        <taxon>Eukaryota</taxon>
        <taxon>Fungi</taxon>
        <taxon>Dikarya</taxon>
        <taxon>Basidiomycota</taxon>
        <taxon>Agaricomycotina</taxon>
        <taxon>Agaricomycetes</taxon>
        <taxon>Thelephorales</taxon>
        <taxon>Thelephoraceae</taxon>
        <taxon>Thelephora</taxon>
    </lineage>
</organism>
<keyword evidence="1" id="KW-0677">Repeat</keyword>
<dbReference type="PANTHER" id="PTHR10039:SF17">
    <property type="entry name" value="FUNGAL STAND N-TERMINAL GOODBYE DOMAIN-CONTAINING PROTEIN-RELATED"/>
    <property type="match status" value="1"/>
</dbReference>
<feature type="domain" description="NACHT" evidence="2">
    <location>
        <begin position="24"/>
        <end position="166"/>
    </location>
</feature>
<dbReference type="Proteomes" id="UP000736335">
    <property type="component" value="Unassembled WGS sequence"/>
</dbReference>
<dbReference type="InterPro" id="IPR027417">
    <property type="entry name" value="P-loop_NTPase"/>
</dbReference>
<evidence type="ECO:0000259" key="2">
    <source>
        <dbReference type="PROSITE" id="PS50837"/>
    </source>
</evidence>
<proteinExistence type="predicted"/>
<evidence type="ECO:0000313" key="4">
    <source>
        <dbReference type="Proteomes" id="UP000736335"/>
    </source>
</evidence>